<evidence type="ECO:0000313" key="6">
    <source>
        <dbReference type="Proteomes" id="UP000286220"/>
    </source>
</evidence>
<dbReference type="EMBL" id="CYXM01000006">
    <property type="protein sequence ID" value="CUN00780.1"/>
    <property type="molecule type" value="Genomic_DNA"/>
</dbReference>
<dbReference type="GO" id="GO:0016740">
    <property type="term" value="F:transferase activity"/>
    <property type="evidence" value="ECO:0007669"/>
    <property type="project" value="UniProtKB-KW"/>
</dbReference>
<dbReference type="SUPFAM" id="SSF81593">
    <property type="entry name" value="Nucleotidyltransferase substrate binding subunit/domain"/>
    <property type="match status" value="1"/>
</dbReference>
<keyword evidence="1" id="KW-0808">Transferase</keyword>
<dbReference type="Proteomes" id="UP000286220">
    <property type="component" value="Unassembled WGS sequence"/>
</dbReference>
<name>A0A173TEC8_9FIRM</name>
<organism evidence="1 4">
    <name type="scientific">Agathobacter rectalis</name>
    <dbReference type="NCBI Taxonomy" id="39491"/>
    <lineage>
        <taxon>Bacteria</taxon>
        <taxon>Bacillati</taxon>
        <taxon>Bacillota</taxon>
        <taxon>Clostridia</taxon>
        <taxon>Lachnospirales</taxon>
        <taxon>Lachnospiraceae</taxon>
        <taxon>Agathobacter</taxon>
    </lineage>
</organism>
<dbReference type="EMBL" id="QSFZ01000010">
    <property type="protein sequence ID" value="RHA91394.1"/>
    <property type="molecule type" value="Genomic_DNA"/>
</dbReference>
<dbReference type="OrthoDB" id="9810452at2"/>
<reference evidence="1 4" key="1">
    <citation type="submission" date="2015-09" db="EMBL/GenBank/DDBJ databases">
        <authorList>
            <consortium name="Pathogen Informatics"/>
        </authorList>
    </citation>
    <scope>NUCLEOTIDE SEQUENCE [LARGE SCALE GENOMIC DNA]</scope>
    <source>
        <strain evidence="1 4">2789STDY5834968</strain>
    </source>
</reference>
<dbReference type="InterPro" id="IPR010235">
    <property type="entry name" value="HepT"/>
</dbReference>
<dbReference type="EMBL" id="QSUG01000007">
    <property type="protein sequence ID" value="RGN23057.1"/>
    <property type="molecule type" value="Genomic_DNA"/>
</dbReference>
<proteinExistence type="predicted"/>
<dbReference type="Proteomes" id="UP000260970">
    <property type="component" value="Unassembled WGS sequence"/>
</dbReference>
<dbReference type="Gene3D" id="1.20.120.330">
    <property type="entry name" value="Nucleotidyltransferases domain 2"/>
    <property type="match status" value="1"/>
</dbReference>
<evidence type="ECO:0000313" key="2">
    <source>
        <dbReference type="EMBL" id="RGN23057.1"/>
    </source>
</evidence>
<dbReference type="Proteomes" id="UP000095673">
    <property type="component" value="Unassembled WGS sequence"/>
</dbReference>
<evidence type="ECO:0000313" key="5">
    <source>
        <dbReference type="Proteomes" id="UP000260970"/>
    </source>
</evidence>
<sequence>MKKFDQYVSHLRILSRAFDEDLTNDFIVSGIIDKYYIQFELGWKVLKELLRYEGANQAATGSPREIIKTAYAYYDFIDESVWLGMLRDRNDTTHIYNEEAARQLVNKVLDNYIHEFQVLEMKIKERYSDEVLSSIN</sequence>
<dbReference type="Pfam" id="PF08780">
    <property type="entry name" value="NTase_sub_bind"/>
    <property type="match status" value="1"/>
</dbReference>
<gene>
    <name evidence="3" type="ORF">DW912_10285</name>
    <name evidence="2" type="ORF">DXB72_08520</name>
    <name evidence="1" type="ORF">ERS852580_01549</name>
</gene>
<dbReference type="RefSeq" id="WP_022292671.1">
    <property type="nucleotide sequence ID" value="NZ_CYXM01000006.1"/>
</dbReference>
<evidence type="ECO:0000313" key="1">
    <source>
        <dbReference type="EMBL" id="CUN00780.1"/>
    </source>
</evidence>
<protein>
    <submittedName>
        <fullName evidence="1 2">Nucleotidyltransferase</fullName>
    </submittedName>
</protein>
<accession>A0A173TEC8</accession>
<dbReference type="NCBIfam" id="TIGR01987">
    <property type="entry name" value="HI0074"/>
    <property type="match status" value="1"/>
</dbReference>
<evidence type="ECO:0000313" key="4">
    <source>
        <dbReference type="Proteomes" id="UP000095673"/>
    </source>
</evidence>
<reference evidence="5 6" key="2">
    <citation type="submission" date="2018-08" db="EMBL/GenBank/DDBJ databases">
        <title>A genome reference for cultivated species of the human gut microbiota.</title>
        <authorList>
            <person name="Zou Y."/>
            <person name="Xue W."/>
            <person name="Luo G."/>
        </authorList>
    </citation>
    <scope>NUCLEOTIDE SEQUENCE [LARGE SCALE GENOMIC DNA]</scope>
    <source>
        <strain evidence="3 6">AM42-17AT</strain>
        <strain evidence="2 5">OM05-6AA</strain>
    </source>
</reference>
<evidence type="ECO:0000313" key="3">
    <source>
        <dbReference type="EMBL" id="RHA91394.1"/>
    </source>
</evidence>
<dbReference type="AlphaFoldDB" id="A0A173TEC8"/>